<name>A0A1Q3C0L3_CEPFO</name>
<dbReference type="GO" id="GO:0020037">
    <property type="term" value="F:heme binding"/>
    <property type="evidence" value="ECO:0007669"/>
    <property type="project" value="InterPro"/>
</dbReference>
<dbReference type="GO" id="GO:0016705">
    <property type="term" value="F:oxidoreductase activity, acting on paired donors, with incorporation or reduction of molecular oxygen"/>
    <property type="evidence" value="ECO:0007669"/>
    <property type="project" value="InterPro"/>
</dbReference>
<protein>
    <submittedName>
        <fullName evidence="8">p450 domain-containing protein</fullName>
    </submittedName>
</protein>
<evidence type="ECO:0000256" key="7">
    <source>
        <dbReference type="SAM" id="Phobius"/>
    </source>
</evidence>
<evidence type="ECO:0000256" key="2">
    <source>
        <dbReference type="ARBA" id="ARBA00022723"/>
    </source>
</evidence>
<dbReference type="OrthoDB" id="1055148at2759"/>
<keyword evidence="9" id="KW-1185">Reference proteome</keyword>
<sequence>MELEWTCALLFCSLLFLATCLLLLLIKKPSDKGTQNRPPGPPGWPVIGNMLDLGSIPHQTLYRLHFEYGPILWLKLGSVSTMVVQSAKAATELFKNHDADFCDRKCPDSLTAHNFNLGALSLSQCGVYWRLLRRLYSMELHVNKRINETAHIRRKCIDNMLRFIEEDAAAARARGESGEVNLAHYLFVMAFNLIGNVVLSKDLLDSQSKEGHEFYDAMNKVFEWAGKPNVADYFPFLKWLDPVGIKRNMVRDMGRTMKIIARLVAERAEEKKLAREKEKNFLDVLLEYQGDKKGGPDTISEQNVKIIVSEIFFGGSETTSSTIEWGMAELLCKPDLMRKAKEELNSIVGPSRKVEESDIGDLPYLRAVVKETLRLHPPFPLLLPRNALQNTNYMGYSVPKNTQIFVNAWAIGRDPDAWEDPLSFKPERFLGSQIDYKGQNYELIPFGAGRRICVGILLAERVIHLALASLIHCFDWELGNSTTPETMDMNERMGIAVRKLVPLLVQPKKRIV</sequence>
<dbReference type="FunFam" id="1.10.630.10:FF:000007">
    <property type="entry name" value="Cytochrome P450 76C4"/>
    <property type="match status" value="1"/>
</dbReference>
<dbReference type="PANTHER" id="PTHR47950">
    <property type="entry name" value="CYTOCHROME P450, FAMILY 76, SUBFAMILY C, POLYPEPTIDE 5-RELATED"/>
    <property type="match status" value="1"/>
</dbReference>
<dbReference type="EMBL" id="BDDD01001152">
    <property type="protein sequence ID" value="GAV73805.1"/>
    <property type="molecule type" value="Genomic_DNA"/>
</dbReference>
<dbReference type="InterPro" id="IPR017972">
    <property type="entry name" value="Cyt_P450_CS"/>
</dbReference>
<evidence type="ECO:0000256" key="4">
    <source>
        <dbReference type="ARBA" id="ARBA00023004"/>
    </source>
</evidence>
<comment type="cofactor">
    <cofactor evidence="5">
        <name>heme</name>
        <dbReference type="ChEBI" id="CHEBI:30413"/>
    </cofactor>
</comment>
<gene>
    <name evidence="8" type="ORF">CFOL_v3_17288</name>
</gene>
<dbReference type="PRINTS" id="PR00463">
    <property type="entry name" value="EP450I"/>
</dbReference>
<keyword evidence="4 5" id="KW-0408">Iron</keyword>
<feature type="transmembrane region" description="Helical" evidence="7">
    <location>
        <begin position="6"/>
        <end position="26"/>
    </location>
</feature>
<proteinExistence type="inferred from homology"/>
<keyword evidence="6" id="KW-0503">Monooxygenase</keyword>
<dbReference type="InterPro" id="IPR036396">
    <property type="entry name" value="Cyt_P450_sf"/>
</dbReference>
<organism evidence="8 9">
    <name type="scientific">Cephalotus follicularis</name>
    <name type="common">Albany pitcher plant</name>
    <dbReference type="NCBI Taxonomy" id="3775"/>
    <lineage>
        <taxon>Eukaryota</taxon>
        <taxon>Viridiplantae</taxon>
        <taxon>Streptophyta</taxon>
        <taxon>Embryophyta</taxon>
        <taxon>Tracheophyta</taxon>
        <taxon>Spermatophyta</taxon>
        <taxon>Magnoliopsida</taxon>
        <taxon>eudicotyledons</taxon>
        <taxon>Gunneridae</taxon>
        <taxon>Pentapetalae</taxon>
        <taxon>rosids</taxon>
        <taxon>fabids</taxon>
        <taxon>Oxalidales</taxon>
        <taxon>Cephalotaceae</taxon>
        <taxon>Cephalotus</taxon>
    </lineage>
</organism>
<dbReference type="InParanoid" id="A0A1Q3C0L3"/>
<dbReference type="CDD" id="cd11073">
    <property type="entry name" value="CYP76-like"/>
    <property type="match status" value="1"/>
</dbReference>
<keyword evidence="7" id="KW-0472">Membrane</keyword>
<evidence type="ECO:0000256" key="5">
    <source>
        <dbReference type="PIRSR" id="PIRSR602401-1"/>
    </source>
</evidence>
<evidence type="ECO:0000313" key="9">
    <source>
        <dbReference type="Proteomes" id="UP000187406"/>
    </source>
</evidence>
<keyword evidence="2 5" id="KW-0479">Metal-binding</keyword>
<dbReference type="Gene3D" id="1.10.630.10">
    <property type="entry name" value="Cytochrome P450"/>
    <property type="match status" value="1"/>
</dbReference>
<dbReference type="GO" id="GO:0004497">
    <property type="term" value="F:monooxygenase activity"/>
    <property type="evidence" value="ECO:0007669"/>
    <property type="project" value="UniProtKB-KW"/>
</dbReference>
<keyword evidence="7" id="KW-1133">Transmembrane helix</keyword>
<dbReference type="PROSITE" id="PS00086">
    <property type="entry name" value="CYTOCHROME_P450"/>
    <property type="match status" value="1"/>
</dbReference>
<dbReference type="STRING" id="3775.A0A1Q3C0L3"/>
<evidence type="ECO:0000256" key="1">
    <source>
        <dbReference type="ARBA" id="ARBA00010617"/>
    </source>
</evidence>
<feature type="binding site" description="axial binding residue" evidence="5">
    <location>
        <position position="453"/>
    </location>
    <ligand>
        <name>heme</name>
        <dbReference type="ChEBI" id="CHEBI:30413"/>
    </ligand>
    <ligandPart>
        <name>Fe</name>
        <dbReference type="ChEBI" id="CHEBI:18248"/>
    </ligandPart>
</feature>
<evidence type="ECO:0000256" key="6">
    <source>
        <dbReference type="RuleBase" id="RU000461"/>
    </source>
</evidence>
<comment type="similarity">
    <text evidence="1 6">Belongs to the cytochrome P450 family.</text>
</comment>
<evidence type="ECO:0000256" key="3">
    <source>
        <dbReference type="ARBA" id="ARBA00023002"/>
    </source>
</evidence>
<dbReference type="Proteomes" id="UP000187406">
    <property type="component" value="Unassembled WGS sequence"/>
</dbReference>
<keyword evidence="5 6" id="KW-0349">Heme</keyword>
<dbReference type="PRINTS" id="PR00385">
    <property type="entry name" value="P450"/>
</dbReference>
<dbReference type="InterPro" id="IPR001128">
    <property type="entry name" value="Cyt_P450"/>
</dbReference>
<dbReference type="Pfam" id="PF00067">
    <property type="entry name" value="p450"/>
    <property type="match status" value="1"/>
</dbReference>
<dbReference type="FunCoup" id="A0A1Q3C0L3">
    <property type="interactions" value="205"/>
</dbReference>
<dbReference type="AlphaFoldDB" id="A0A1Q3C0L3"/>
<comment type="caution">
    <text evidence="8">The sequence shown here is derived from an EMBL/GenBank/DDBJ whole genome shotgun (WGS) entry which is preliminary data.</text>
</comment>
<dbReference type="PANTHER" id="PTHR47950:SF15">
    <property type="entry name" value="CYTOCHROME P450"/>
    <property type="match status" value="1"/>
</dbReference>
<reference evidence="9" key="1">
    <citation type="submission" date="2016-04" db="EMBL/GenBank/DDBJ databases">
        <title>Cephalotus genome sequencing.</title>
        <authorList>
            <person name="Fukushima K."/>
            <person name="Hasebe M."/>
            <person name="Fang X."/>
        </authorList>
    </citation>
    <scope>NUCLEOTIDE SEQUENCE [LARGE SCALE GENOMIC DNA]</scope>
    <source>
        <strain evidence="9">cv. St1</strain>
    </source>
</reference>
<dbReference type="SUPFAM" id="SSF48264">
    <property type="entry name" value="Cytochrome P450"/>
    <property type="match status" value="1"/>
</dbReference>
<dbReference type="GO" id="GO:0005506">
    <property type="term" value="F:iron ion binding"/>
    <property type="evidence" value="ECO:0007669"/>
    <property type="project" value="InterPro"/>
</dbReference>
<dbReference type="InterPro" id="IPR002401">
    <property type="entry name" value="Cyt_P450_E_grp-I"/>
</dbReference>
<keyword evidence="7" id="KW-0812">Transmembrane</keyword>
<evidence type="ECO:0000313" key="8">
    <source>
        <dbReference type="EMBL" id="GAV73805.1"/>
    </source>
</evidence>
<keyword evidence="3 6" id="KW-0560">Oxidoreductase</keyword>
<accession>A0A1Q3C0L3</accession>